<dbReference type="RefSeq" id="WP_129191773.1">
    <property type="nucleotide sequence ID" value="NZ_CP035491.1"/>
</dbReference>
<evidence type="ECO:0000259" key="2">
    <source>
        <dbReference type="Pfam" id="PF00884"/>
    </source>
</evidence>
<dbReference type="AlphaFoldDB" id="A0A4P6FEJ0"/>
<feature type="transmembrane region" description="Helical" evidence="1">
    <location>
        <begin position="19"/>
        <end position="39"/>
    </location>
</feature>
<feature type="domain" description="Sulfatase N-terminal" evidence="2">
    <location>
        <begin position="283"/>
        <end position="490"/>
    </location>
</feature>
<evidence type="ECO:0000313" key="4">
    <source>
        <dbReference type="Proteomes" id="UP000291259"/>
    </source>
</evidence>
<dbReference type="SUPFAM" id="SSF53649">
    <property type="entry name" value="Alkaline phosphatase-like"/>
    <property type="match status" value="1"/>
</dbReference>
<gene>
    <name evidence="3" type="ORF">ET445_13715</name>
</gene>
<dbReference type="OrthoDB" id="1376015at2"/>
<feature type="transmembrane region" description="Helical" evidence="1">
    <location>
        <begin position="73"/>
        <end position="92"/>
    </location>
</feature>
<feature type="transmembrane region" description="Helical" evidence="1">
    <location>
        <begin position="163"/>
        <end position="185"/>
    </location>
</feature>
<proteinExistence type="predicted"/>
<reference evidence="3 4" key="1">
    <citation type="submission" date="2019-01" db="EMBL/GenBank/DDBJ databases">
        <title>Genome sequencing of strain FW100M-8.</title>
        <authorList>
            <person name="Heo J."/>
            <person name="Kim S.-J."/>
            <person name="Kim J.-S."/>
            <person name="Hong S.-B."/>
            <person name="Kwon S.-W."/>
        </authorList>
    </citation>
    <scope>NUCLEOTIDE SEQUENCE [LARGE SCALE GENOMIC DNA]</scope>
    <source>
        <strain evidence="3 4">FW100M-8</strain>
    </source>
</reference>
<evidence type="ECO:0000313" key="3">
    <source>
        <dbReference type="EMBL" id="QAY74226.1"/>
    </source>
</evidence>
<keyword evidence="4" id="KW-1185">Reference proteome</keyword>
<organism evidence="3 4">
    <name type="scientific">Agromyces protaetiae</name>
    <dbReference type="NCBI Taxonomy" id="2509455"/>
    <lineage>
        <taxon>Bacteria</taxon>
        <taxon>Bacillati</taxon>
        <taxon>Actinomycetota</taxon>
        <taxon>Actinomycetes</taxon>
        <taxon>Micrococcales</taxon>
        <taxon>Microbacteriaceae</taxon>
        <taxon>Agromyces</taxon>
    </lineage>
</organism>
<protein>
    <recommendedName>
        <fullName evidence="2">Sulfatase N-terminal domain-containing protein</fullName>
    </recommendedName>
</protein>
<dbReference type="InterPro" id="IPR000917">
    <property type="entry name" value="Sulfatase_N"/>
</dbReference>
<accession>A0A4P6FEJ0</accession>
<sequence length="550" mass="58457">MTDAPVGADRPSGSPLRRFSLAVAIVVLVLLPLAPRAPAALADGFPLAILGVPAESILVLFVLFMVPWRPVRLVLAACFGVVVVFAIVLGAIDAGYREVLDIPFDPLDWQQLGDAFGVVTGAIGAGPAITLVVLIAIATALSIVALAWAVLRVDTAMRHDRGRGTCAIAAVAAVWIVGAATGAHLVPGRPIAAAAAVHAISTSASHSAAGLTAVAALPRQIAADRFRATPGSRLLTGLEGKDVVFAFVESYGRVAVQGTDFSADIRRTLREGNAQLEADGYVSRSAFLTSPTFGGLSWLAHSTLMTGLWVDRQPVYSKVIRSDRLTLSEIFGRAGWHTVSLSPAGTEPWSFGTSFYHFDTLIDASDVGYRGPSFGYALVPDQYTWKHLADEVLAADDRPVMAEVDLLSSHTPWAPLPELVPWPEIGDGSVFGSQAARGESAAEVWKEPGRVREAYARSIRYALAAMLSFLHESDDPDLVLVVLGDHQPATIVTGRDPGHDVPISIISKDPAVSDAIDEWEWEDGVLPGPDAPVWPMSAFRDRFVDAFSRG</sequence>
<dbReference type="EMBL" id="CP035491">
    <property type="protein sequence ID" value="QAY74226.1"/>
    <property type="molecule type" value="Genomic_DNA"/>
</dbReference>
<feature type="transmembrane region" description="Helical" evidence="1">
    <location>
        <begin position="45"/>
        <end position="66"/>
    </location>
</feature>
<keyword evidence="1" id="KW-1133">Transmembrane helix</keyword>
<keyword evidence="1" id="KW-0812">Transmembrane</keyword>
<name>A0A4P6FEJ0_9MICO</name>
<dbReference type="KEGG" id="agf:ET445_13715"/>
<dbReference type="Gene3D" id="3.40.720.10">
    <property type="entry name" value="Alkaline Phosphatase, subunit A"/>
    <property type="match status" value="1"/>
</dbReference>
<feature type="transmembrane region" description="Helical" evidence="1">
    <location>
        <begin position="128"/>
        <end position="151"/>
    </location>
</feature>
<dbReference type="InterPro" id="IPR017850">
    <property type="entry name" value="Alkaline_phosphatase_core_sf"/>
</dbReference>
<keyword evidence="1" id="KW-0472">Membrane</keyword>
<dbReference type="Pfam" id="PF00884">
    <property type="entry name" value="Sulfatase"/>
    <property type="match status" value="1"/>
</dbReference>
<dbReference type="Proteomes" id="UP000291259">
    <property type="component" value="Chromosome"/>
</dbReference>
<evidence type="ECO:0000256" key="1">
    <source>
        <dbReference type="SAM" id="Phobius"/>
    </source>
</evidence>